<evidence type="ECO:0000256" key="1">
    <source>
        <dbReference type="ARBA" id="ARBA00005254"/>
    </source>
</evidence>
<evidence type="ECO:0000256" key="2">
    <source>
        <dbReference type="RuleBase" id="RU003707"/>
    </source>
</evidence>
<evidence type="ECO:0000313" key="4">
    <source>
        <dbReference type="Proteomes" id="UP000321532"/>
    </source>
</evidence>
<dbReference type="RefSeq" id="WP_146895895.1">
    <property type="nucleotide sequence ID" value="NZ_BJYS01000006.1"/>
</dbReference>
<evidence type="ECO:0000313" key="3">
    <source>
        <dbReference type="EMBL" id="GEO03494.1"/>
    </source>
</evidence>
<sequence>MEYVQYSVVERVGYITLNRPEKRNALNFEVVRQLKHAFDFAENDESCKVVVLQATGEVFCAGVDLAYMQTLAQNTFDENLYDSSHLMQLFRQIYTLKKVVIAKVHGHAIAGGCGLASICDLVFSVPEANFGYTEVKIGFVPAIVSVFLLRKIGEACTKELLLTGDLVSAAKAREIGLINNIVPAADLNQAVFDFAQKLCRENSAQSMEMVKEMLYRLPDMKLNRGLHYAAEMNALARGTADCQRGMAAFLQKEKFWW</sequence>
<protein>
    <submittedName>
        <fullName evidence="3">Enoyl-CoA hydratase</fullName>
    </submittedName>
</protein>
<dbReference type="SUPFAM" id="SSF52096">
    <property type="entry name" value="ClpP/crotonase"/>
    <property type="match status" value="1"/>
</dbReference>
<dbReference type="AlphaFoldDB" id="A0A512AUU9"/>
<dbReference type="Gene3D" id="3.90.226.10">
    <property type="entry name" value="2-enoyl-CoA Hydratase, Chain A, domain 1"/>
    <property type="match status" value="1"/>
</dbReference>
<dbReference type="PANTHER" id="PTHR42964">
    <property type="entry name" value="ENOYL-COA HYDRATASE"/>
    <property type="match status" value="1"/>
</dbReference>
<organism evidence="3 4">
    <name type="scientific">Adhaeribacter aerolatus</name>
    <dbReference type="NCBI Taxonomy" id="670289"/>
    <lineage>
        <taxon>Bacteria</taxon>
        <taxon>Pseudomonadati</taxon>
        <taxon>Bacteroidota</taxon>
        <taxon>Cytophagia</taxon>
        <taxon>Cytophagales</taxon>
        <taxon>Hymenobacteraceae</taxon>
        <taxon>Adhaeribacter</taxon>
    </lineage>
</organism>
<dbReference type="PANTHER" id="PTHR42964:SF1">
    <property type="entry name" value="POLYKETIDE BIOSYNTHESIS ENOYL-COA HYDRATASE PKSH-RELATED"/>
    <property type="match status" value="1"/>
</dbReference>
<reference evidence="3 4" key="1">
    <citation type="submission" date="2019-07" db="EMBL/GenBank/DDBJ databases">
        <title>Whole genome shotgun sequence of Adhaeribacter aerolatus NBRC 106133.</title>
        <authorList>
            <person name="Hosoyama A."/>
            <person name="Uohara A."/>
            <person name="Ohji S."/>
            <person name="Ichikawa N."/>
        </authorList>
    </citation>
    <scope>NUCLEOTIDE SEQUENCE [LARGE SCALE GENOMIC DNA]</scope>
    <source>
        <strain evidence="3 4">NBRC 106133</strain>
    </source>
</reference>
<dbReference type="InterPro" id="IPR051683">
    <property type="entry name" value="Enoyl-CoA_Hydratase/Isomerase"/>
</dbReference>
<dbReference type="EMBL" id="BJYS01000006">
    <property type="protein sequence ID" value="GEO03494.1"/>
    <property type="molecule type" value="Genomic_DNA"/>
</dbReference>
<gene>
    <name evidence="3" type="ORF">AAE02nite_11580</name>
</gene>
<keyword evidence="4" id="KW-1185">Reference proteome</keyword>
<accession>A0A512AUU9</accession>
<dbReference type="GO" id="GO:0003824">
    <property type="term" value="F:catalytic activity"/>
    <property type="evidence" value="ECO:0007669"/>
    <property type="project" value="InterPro"/>
</dbReference>
<dbReference type="Proteomes" id="UP000321532">
    <property type="component" value="Unassembled WGS sequence"/>
</dbReference>
<dbReference type="InterPro" id="IPR014748">
    <property type="entry name" value="Enoyl-CoA_hydra_C"/>
</dbReference>
<dbReference type="InterPro" id="IPR029045">
    <property type="entry name" value="ClpP/crotonase-like_dom_sf"/>
</dbReference>
<comment type="similarity">
    <text evidence="1 2">Belongs to the enoyl-CoA hydratase/isomerase family.</text>
</comment>
<dbReference type="OrthoDB" id="9775794at2"/>
<dbReference type="Gene3D" id="1.10.12.10">
    <property type="entry name" value="Lyase 2-enoyl-coa Hydratase, Chain A, domain 2"/>
    <property type="match status" value="1"/>
</dbReference>
<name>A0A512AUU9_9BACT</name>
<comment type="caution">
    <text evidence="3">The sequence shown here is derived from an EMBL/GenBank/DDBJ whole genome shotgun (WGS) entry which is preliminary data.</text>
</comment>
<proteinExistence type="inferred from homology"/>
<dbReference type="PROSITE" id="PS00166">
    <property type="entry name" value="ENOYL_COA_HYDRATASE"/>
    <property type="match status" value="1"/>
</dbReference>
<dbReference type="InterPro" id="IPR001753">
    <property type="entry name" value="Enoyl-CoA_hydra/iso"/>
</dbReference>
<dbReference type="InterPro" id="IPR018376">
    <property type="entry name" value="Enoyl-CoA_hyd/isom_CS"/>
</dbReference>
<dbReference type="Pfam" id="PF00378">
    <property type="entry name" value="ECH_1"/>
    <property type="match status" value="1"/>
</dbReference>
<dbReference type="CDD" id="cd06558">
    <property type="entry name" value="crotonase-like"/>
    <property type="match status" value="1"/>
</dbReference>